<dbReference type="PATRIC" id="fig|693.5.peg.770"/>
<evidence type="ECO:0000313" key="1">
    <source>
        <dbReference type="EMBL" id="KOO04804.1"/>
    </source>
</evidence>
<dbReference type="PROSITE" id="PS51257">
    <property type="entry name" value="PROKAR_LIPOPROTEIN"/>
    <property type="match status" value="1"/>
</dbReference>
<evidence type="ECO:0000313" key="2">
    <source>
        <dbReference type="Proteomes" id="UP000037515"/>
    </source>
</evidence>
<proteinExistence type="predicted"/>
<dbReference type="AlphaFoldDB" id="A0A0M0HRW3"/>
<reference evidence="2" key="1">
    <citation type="submission" date="2015-08" db="EMBL/GenBank/DDBJ databases">
        <title>Vibrio galatheae sp. nov., a novel member of the Vibrionaceae family isolated from the Solomon Islands.</title>
        <authorList>
            <person name="Giubergia S."/>
            <person name="Machado H."/>
            <person name="Mateiu R.V."/>
            <person name="Gram L."/>
        </authorList>
    </citation>
    <scope>NUCLEOTIDE SEQUENCE [LARGE SCALE GENOMIC DNA]</scope>
    <source>
        <strain evidence="2">DSM 19584</strain>
    </source>
</reference>
<sequence length="887" mass="95643">MNTRWLYNNKTMVAAAVTAALITGCGGGSDASPDAKDPTPAADFTVTALDGYLHKASVKVDSDNNGVCETTLGTTDNKGQLKVDSQYKGKPLCVTATPGTTVDITRGLVEKAFTLKAPAGAVVVNPLTNLVVEKLEKDPTLNLASAQKIVIDALVESGIQVDNDDAFGDYLSDANSPQDALKNKQLEVIGEVLVDNHDKANISPESKLTIVKQVATEVKDKTNADELQGFNPIIGDIKEDGSVDPITVNHRPNSVGANNLTFKTEVSSDGTTSIDLASQYRLAFHDVDSGDSYTLKVSTDSEYQNGVSISNEGVVSNIKHDKAGVYTFYIFAIDSHGAKSNPVELKVTFTSSDLAPSVDEETKATFVQTIKAIEFTKGVDFPEQTFSLDGLFIDEDVASLTINADTDAVGMSATIQDGQLVIKGSPTVDGEFNLVVWAQDAVNQDQASVNVFYTIKPSEVAVTHPLENKVFYSVDNSGPSEHPSLSCHAVKLENNIVYFSDPTMNNGYTCAEPSLEVGSYSVEGDIIKTTVSEGDSNAVDHIAVVKAYDFNQGYLIKATSQTSQTNGTATVWLADMFTSSKHVESTLNMRASGVIYRYFLWHNDRYIDPAVGVQLNGLNALNNKPFASVSFASALTCNDVMSIYSNFYLSNENRATALSRDCVIDSETSQPTVQFNSLSGTGADDLINGQFYTISADLAPEFTDKMAPLAARIEHQGIQSCIMGDDSWGQNDTPTSLSSLEQYQTVLSDCKAASNTTMNIESAMTTLVRNQPSKSFTLKKQGQSYVFYELENGERSVNVKEDDQSVGIGTWDYVDGNIVISNAKDADNTPINLKETIAMTSWSYDNLGIAVKKLLQEQHYDSLGLGEWTTHGSVSSDVYVIILGAEH</sequence>
<comment type="caution">
    <text evidence="1">The sequence shown here is derived from an EMBL/GenBank/DDBJ whole genome shotgun (WGS) entry which is preliminary data.</text>
</comment>
<dbReference type="OrthoDB" id="5819179at2"/>
<dbReference type="Proteomes" id="UP000037515">
    <property type="component" value="Unassembled WGS sequence"/>
</dbReference>
<organism evidence="1 2">
    <name type="scientific">Vibrio nereis</name>
    <dbReference type="NCBI Taxonomy" id="693"/>
    <lineage>
        <taxon>Bacteria</taxon>
        <taxon>Pseudomonadati</taxon>
        <taxon>Pseudomonadota</taxon>
        <taxon>Gammaproteobacteria</taxon>
        <taxon>Vibrionales</taxon>
        <taxon>Vibrionaceae</taxon>
        <taxon>Vibrio</taxon>
    </lineage>
</organism>
<name>A0A0M0HRW3_VIBNE</name>
<gene>
    <name evidence="1" type="ORF">AKJ17_03820</name>
</gene>
<evidence type="ECO:0008006" key="3">
    <source>
        <dbReference type="Google" id="ProtNLM"/>
    </source>
</evidence>
<protein>
    <recommendedName>
        <fullName evidence="3">Dystroglycan-type cadherin-like domain-containing protein</fullName>
    </recommendedName>
</protein>
<keyword evidence="2" id="KW-1185">Reference proteome</keyword>
<dbReference type="RefSeq" id="WP_053394461.1">
    <property type="nucleotide sequence ID" value="NZ_LHPJ01000004.1"/>
</dbReference>
<accession>A0A0M0HRW3</accession>
<dbReference type="STRING" id="693.AKJ17_03820"/>
<dbReference type="EMBL" id="LHPJ01000004">
    <property type="protein sequence ID" value="KOO04804.1"/>
    <property type="molecule type" value="Genomic_DNA"/>
</dbReference>